<organism evidence="14 15">
    <name type="scientific">Candidatus Roizmanbacteria bacterium GW2011_GWA2_37_7</name>
    <dbReference type="NCBI Taxonomy" id="1618481"/>
    <lineage>
        <taxon>Bacteria</taxon>
        <taxon>Candidatus Roizmaniibacteriota</taxon>
    </lineage>
</organism>
<sequence>MKLTPAIIQDIKTQEVYMLGYMNDEALSLTQKTGYVYFWSRKRKKLWKKGETSGNTLLVKQISTDCDDDTLLVHVELNGNTVCHTGKKSCFYKNITRKL</sequence>
<dbReference type="EC" id="3.6.1.31" evidence="7"/>
<name>A0A0G0JPF9_9BACT</name>
<evidence type="ECO:0000256" key="8">
    <source>
        <dbReference type="ARBA" id="ARBA00012721"/>
    </source>
</evidence>
<evidence type="ECO:0000256" key="4">
    <source>
        <dbReference type="ARBA" id="ARBA00005204"/>
    </source>
</evidence>
<comment type="pathway">
    <text evidence="3">Amino-acid biosynthesis; L-histidine biosynthesis; L-histidine from 5-phospho-alpha-D-ribose 1-diphosphate: step 3/9.</text>
</comment>
<reference evidence="14 15" key="1">
    <citation type="journal article" date="2015" name="Nature">
        <title>rRNA introns, odd ribosomes, and small enigmatic genomes across a large radiation of phyla.</title>
        <authorList>
            <person name="Brown C.T."/>
            <person name="Hug L.A."/>
            <person name="Thomas B.C."/>
            <person name="Sharon I."/>
            <person name="Castelle C.J."/>
            <person name="Singh A."/>
            <person name="Wilkins M.J."/>
            <person name="Williams K.H."/>
            <person name="Banfield J.F."/>
        </authorList>
    </citation>
    <scope>NUCLEOTIDE SEQUENCE [LARGE SCALE GENOMIC DNA]</scope>
</reference>
<dbReference type="PANTHER" id="PTHR42945">
    <property type="entry name" value="HISTIDINE BIOSYNTHESIS BIFUNCTIONAL PROTEIN"/>
    <property type="match status" value="1"/>
</dbReference>
<comment type="pathway">
    <text evidence="4">Amino-acid biosynthesis; L-histidine biosynthesis; L-histidine from 5-phospho-alpha-D-ribose 1-diphosphate: step 2/9.</text>
</comment>
<keyword evidence="12" id="KW-0368">Histidine biosynthesis</keyword>
<feature type="domain" description="Phosphoribosyl-AMP cyclohydrolase" evidence="13">
    <location>
        <begin position="18"/>
        <end position="92"/>
    </location>
</feature>
<dbReference type="STRING" id="1618481.US54_C0003G0017"/>
<evidence type="ECO:0000313" key="14">
    <source>
        <dbReference type="EMBL" id="KKQ38789.1"/>
    </source>
</evidence>
<dbReference type="FunFam" id="3.10.20.810:FF:000001">
    <property type="entry name" value="Histidine biosynthesis bifunctional protein HisIE"/>
    <property type="match status" value="1"/>
</dbReference>
<dbReference type="EC" id="3.5.4.19" evidence="8"/>
<dbReference type="AlphaFoldDB" id="A0A0G0JPF9"/>
<dbReference type="GO" id="GO:0000105">
    <property type="term" value="P:L-histidine biosynthetic process"/>
    <property type="evidence" value="ECO:0007669"/>
    <property type="project" value="UniProtKB-UniPathway"/>
</dbReference>
<comment type="caution">
    <text evidence="14">The sequence shown here is derived from an EMBL/GenBank/DDBJ whole genome shotgun (WGS) entry which is preliminary data.</text>
</comment>
<dbReference type="PANTHER" id="PTHR42945:SF1">
    <property type="entry name" value="HISTIDINE BIOSYNTHESIS BIFUNCTIONAL PROTEIN HIS7"/>
    <property type="match status" value="1"/>
</dbReference>
<dbReference type="NCBIfam" id="NF000768">
    <property type="entry name" value="PRK00051.1"/>
    <property type="match status" value="1"/>
</dbReference>
<dbReference type="InterPro" id="IPR038019">
    <property type="entry name" value="PRib_AMP_CycHydrolase_sf"/>
</dbReference>
<dbReference type="GO" id="GO:0004635">
    <property type="term" value="F:phosphoribosyl-AMP cyclohydrolase activity"/>
    <property type="evidence" value="ECO:0007669"/>
    <property type="project" value="UniProtKB-EC"/>
</dbReference>
<evidence type="ECO:0000256" key="7">
    <source>
        <dbReference type="ARBA" id="ARBA00012414"/>
    </source>
</evidence>
<evidence type="ECO:0000256" key="6">
    <source>
        <dbReference type="ARBA" id="ARBA00008299"/>
    </source>
</evidence>
<gene>
    <name evidence="14" type="ORF">US54_C0003G0017</name>
</gene>
<evidence type="ECO:0000259" key="13">
    <source>
        <dbReference type="Pfam" id="PF01502"/>
    </source>
</evidence>
<evidence type="ECO:0000256" key="2">
    <source>
        <dbReference type="ARBA" id="ARBA00001460"/>
    </source>
</evidence>
<dbReference type="InterPro" id="IPR002496">
    <property type="entry name" value="PRib_AMP_CycHydrolase_dom"/>
</dbReference>
<comment type="similarity">
    <text evidence="6">In the N-terminal section; belongs to the PRA-CH family.</text>
</comment>
<proteinExistence type="inferred from homology"/>
<evidence type="ECO:0000256" key="11">
    <source>
        <dbReference type="ARBA" id="ARBA00022801"/>
    </source>
</evidence>
<keyword evidence="10" id="KW-0028">Amino-acid biosynthesis</keyword>
<evidence type="ECO:0000256" key="9">
    <source>
        <dbReference type="ARBA" id="ARBA00017720"/>
    </source>
</evidence>
<dbReference type="Gene3D" id="3.10.20.810">
    <property type="entry name" value="Phosphoribosyl-AMP cyclohydrolase"/>
    <property type="match status" value="1"/>
</dbReference>
<evidence type="ECO:0000256" key="12">
    <source>
        <dbReference type="ARBA" id="ARBA00023102"/>
    </source>
</evidence>
<dbReference type="Pfam" id="PF01502">
    <property type="entry name" value="PRA-CH"/>
    <property type="match status" value="1"/>
</dbReference>
<dbReference type="SUPFAM" id="SSF141734">
    <property type="entry name" value="HisI-like"/>
    <property type="match status" value="1"/>
</dbReference>
<accession>A0A0G0JPF9</accession>
<dbReference type="GO" id="GO:0004636">
    <property type="term" value="F:phosphoribosyl-ATP diphosphatase activity"/>
    <property type="evidence" value="ECO:0007669"/>
    <property type="project" value="UniProtKB-EC"/>
</dbReference>
<evidence type="ECO:0000256" key="10">
    <source>
        <dbReference type="ARBA" id="ARBA00022605"/>
    </source>
</evidence>
<keyword evidence="11" id="KW-0378">Hydrolase</keyword>
<comment type="catalytic activity">
    <reaction evidence="1">
        <text>1-(5-phospho-beta-D-ribosyl)-5'-AMP + H2O = 1-(5-phospho-beta-D-ribosyl)-5-[(5-phospho-beta-D-ribosylamino)methylideneamino]imidazole-4-carboxamide</text>
        <dbReference type="Rhea" id="RHEA:20049"/>
        <dbReference type="ChEBI" id="CHEBI:15377"/>
        <dbReference type="ChEBI" id="CHEBI:58435"/>
        <dbReference type="ChEBI" id="CHEBI:59457"/>
        <dbReference type="EC" id="3.5.4.19"/>
    </reaction>
</comment>
<dbReference type="Proteomes" id="UP000034471">
    <property type="component" value="Unassembled WGS sequence"/>
</dbReference>
<evidence type="ECO:0000256" key="3">
    <source>
        <dbReference type="ARBA" id="ARBA00005169"/>
    </source>
</evidence>
<protein>
    <recommendedName>
        <fullName evidence="9">Histidine biosynthesis bifunctional protein HisIE</fullName>
        <ecNumber evidence="8">3.5.4.19</ecNumber>
        <ecNumber evidence="7">3.6.1.31</ecNumber>
    </recommendedName>
</protein>
<dbReference type="EMBL" id="LBTJ01000003">
    <property type="protein sequence ID" value="KKQ38789.1"/>
    <property type="molecule type" value="Genomic_DNA"/>
</dbReference>
<evidence type="ECO:0000256" key="1">
    <source>
        <dbReference type="ARBA" id="ARBA00000024"/>
    </source>
</evidence>
<comment type="similarity">
    <text evidence="5">In the C-terminal section; belongs to the PRA-PH family.</text>
</comment>
<evidence type="ECO:0000256" key="5">
    <source>
        <dbReference type="ARBA" id="ARBA00007731"/>
    </source>
</evidence>
<comment type="catalytic activity">
    <reaction evidence="2">
        <text>1-(5-phospho-beta-D-ribosyl)-ATP + H2O = 1-(5-phospho-beta-D-ribosyl)-5'-AMP + diphosphate + H(+)</text>
        <dbReference type="Rhea" id="RHEA:22828"/>
        <dbReference type="ChEBI" id="CHEBI:15377"/>
        <dbReference type="ChEBI" id="CHEBI:15378"/>
        <dbReference type="ChEBI" id="CHEBI:33019"/>
        <dbReference type="ChEBI" id="CHEBI:59457"/>
        <dbReference type="ChEBI" id="CHEBI:73183"/>
        <dbReference type="EC" id="3.6.1.31"/>
    </reaction>
</comment>
<dbReference type="UniPathway" id="UPA00031">
    <property type="reaction ID" value="UER00008"/>
</dbReference>
<evidence type="ECO:0000313" key="15">
    <source>
        <dbReference type="Proteomes" id="UP000034471"/>
    </source>
</evidence>